<dbReference type="AlphaFoldDB" id="A0A6S6TJ88"/>
<name>A0A6S6TJ88_9BACT</name>
<protein>
    <recommendedName>
        <fullName evidence="3">Sulfotransferase</fullName>
    </recommendedName>
</protein>
<dbReference type="SUPFAM" id="SSF52540">
    <property type="entry name" value="P-loop containing nucleoside triphosphate hydrolases"/>
    <property type="match status" value="1"/>
</dbReference>
<dbReference type="PANTHER" id="PTHR10605">
    <property type="entry name" value="HEPARAN SULFATE SULFOTRANSFERASE"/>
    <property type="match status" value="1"/>
</dbReference>
<dbReference type="Pfam" id="PF13469">
    <property type="entry name" value="Sulfotransfer_3"/>
    <property type="match status" value="1"/>
</dbReference>
<dbReference type="Gene3D" id="3.40.50.300">
    <property type="entry name" value="P-loop containing nucleotide triphosphate hydrolases"/>
    <property type="match status" value="1"/>
</dbReference>
<organism evidence="2">
    <name type="scientific">uncultured Sulfurovum sp</name>
    <dbReference type="NCBI Taxonomy" id="269237"/>
    <lineage>
        <taxon>Bacteria</taxon>
        <taxon>Pseudomonadati</taxon>
        <taxon>Campylobacterota</taxon>
        <taxon>Epsilonproteobacteria</taxon>
        <taxon>Campylobacterales</taxon>
        <taxon>Sulfurovaceae</taxon>
        <taxon>Sulfurovum</taxon>
        <taxon>environmental samples</taxon>
    </lineage>
</organism>
<sequence>MNKNQDITVDFLGIGVQKSASSWLWRLLKEHDAIWMPPRKELHYFDRSLLYPSPSFLASDKLKDRLNGQEAHNILFRQKVINELDTLNDNEKITWYKKYFLEPTYNDEWYKSLFEQGYGKIKGEITPAYSILNKEDIRHIKALFPHLKIILILRNPIDRAWSQLRFYITRNMFTINNDMDKIKAFIDSEIQETRGDYIQMLNNWTSIFPEEQIFIGFYDEIMESSKSFIGKISSFLEIDKEPLLSSSLLKQKINVSVEMKMPEEIKAYLVEKYIGDIEKMVDIFDVYPRRWLENSMKLN</sequence>
<dbReference type="GO" id="GO:0008146">
    <property type="term" value="F:sulfotransferase activity"/>
    <property type="evidence" value="ECO:0007669"/>
    <property type="project" value="InterPro"/>
</dbReference>
<evidence type="ECO:0000313" key="2">
    <source>
        <dbReference type="EMBL" id="CAA6819325.1"/>
    </source>
</evidence>
<gene>
    <name evidence="2" type="ORF">HELGO_WM20825</name>
</gene>
<dbReference type="EMBL" id="CACVAR010000299">
    <property type="protein sequence ID" value="CAA6819325.1"/>
    <property type="molecule type" value="Genomic_DNA"/>
</dbReference>
<accession>A0A6S6TJ88</accession>
<evidence type="ECO:0008006" key="3">
    <source>
        <dbReference type="Google" id="ProtNLM"/>
    </source>
</evidence>
<keyword evidence="1" id="KW-0808">Transferase</keyword>
<dbReference type="PANTHER" id="PTHR10605:SF56">
    <property type="entry name" value="BIFUNCTIONAL HEPARAN SULFATE N-DEACETYLASE_N-SULFOTRANSFERASE"/>
    <property type="match status" value="1"/>
</dbReference>
<evidence type="ECO:0000256" key="1">
    <source>
        <dbReference type="ARBA" id="ARBA00022679"/>
    </source>
</evidence>
<reference evidence="2" key="1">
    <citation type="submission" date="2020-01" db="EMBL/GenBank/DDBJ databases">
        <authorList>
            <person name="Meier V. D."/>
            <person name="Meier V D."/>
        </authorList>
    </citation>
    <scope>NUCLEOTIDE SEQUENCE</scope>
    <source>
        <strain evidence="2">HLG_WM_MAG_03</strain>
    </source>
</reference>
<dbReference type="InterPro" id="IPR027417">
    <property type="entry name" value="P-loop_NTPase"/>
</dbReference>
<proteinExistence type="predicted"/>
<dbReference type="InterPro" id="IPR037359">
    <property type="entry name" value="NST/OST"/>
</dbReference>